<protein>
    <submittedName>
        <fullName evidence="1">ArsR family transcriptional regulator</fullName>
    </submittedName>
</protein>
<dbReference type="OrthoDB" id="311452at2157"/>
<sequence>MRDERASDLPDLFQVLADEYARRILMAADRQPMTAKALSDACDASLATVYRRASTLKAHDLLEERESIGPDGAHRREFETTLEEIHVDLTDGELDLSLQTRDELADNFTALWDGMRGEQ</sequence>
<accession>A0A4D6HFH3</accession>
<dbReference type="CDD" id="cd00090">
    <property type="entry name" value="HTH_ARSR"/>
    <property type="match status" value="1"/>
</dbReference>
<dbReference type="AlphaFoldDB" id="A0A4D6HFH3"/>
<dbReference type="EMBL" id="CP031310">
    <property type="protein sequence ID" value="QCC51908.1"/>
    <property type="molecule type" value="Genomic_DNA"/>
</dbReference>
<dbReference type="GeneID" id="39848598"/>
<evidence type="ECO:0000313" key="2">
    <source>
        <dbReference type="Proteomes" id="UP000296706"/>
    </source>
</evidence>
<dbReference type="InterPro" id="IPR036388">
    <property type="entry name" value="WH-like_DNA-bd_sf"/>
</dbReference>
<dbReference type="STRING" id="1457250.GCA_000755225_00483"/>
<dbReference type="InterPro" id="IPR011991">
    <property type="entry name" value="ArsR-like_HTH"/>
</dbReference>
<reference evidence="1 2" key="1">
    <citation type="journal article" date="2019" name="Nat. Commun.">
        <title>A new type of DNA phosphorothioation-based antiviral system in archaea.</title>
        <authorList>
            <person name="Xiong L."/>
            <person name="Liu S."/>
            <person name="Chen S."/>
            <person name="Xiao Y."/>
            <person name="Zhu B."/>
            <person name="Gao Y."/>
            <person name="Zhang Y."/>
            <person name="Chen B."/>
            <person name="Luo J."/>
            <person name="Deng Z."/>
            <person name="Chen X."/>
            <person name="Wang L."/>
            <person name="Chen S."/>
        </authorList>
    </citation>
    <scope>NUCLEOTIDE SEQUENCE [LARGE SCALE GENOMIC DNA]</scope>
    <source>
        <strain evidence="1 2">CBA1105</strain>
    </source>
</reference>
<name>A0A4D6HFH3_9EURY</name>
<dbReference type="Proteomes" id="UP000296706">
    <property type="component" value="Chromosome"/>
</dbReference>
<dbReference type="GO" id="GO:0006355">
    <property type="term" value="P:regulation of DNA-templated transcription"/>
    <property type="evidence" value="ECO:0007669"/>
    <property type="project" value="InterPro"/>
</dbReference>
<keyword evidence="2" id="KW-1185">Reference proteome</keyword>
<dbReference type="InterPro" id="IPR036390">
    <property type="entry name" value="WH_DNA-bd_sf"/>
</dbReference>
<dbReference type="SUPFAM" id="SSF46785">
    <property type="entry name" value="Winged helix' DNA-binding domain"/>
    <property type="match status" value="1"/>
</dbReference>
<dbReference type="RefSeq" id="WP_049994482.1">
    <property type="nucleotide sequence ID" value="NZ_CP031310.1"/>
</dbReference>
<organism evidence="1 2">
    <name type="scientific">Halapricum salinum</name>
    <dbReference type="NCBI Taxonomy" id="1457250"/>
    <lineage>
        <taxon>Archaea</taxon>
        <taxon>Methanobacteriati</taxon>
        <taxon>Methanobacteriota</taxon>
        <taxon>Stenosarchaea group</taxon>
        <taxon>Halobacteria</taxon>
        <taxon>Halobacteriales</taxon>
        <taxon>Haloarculaceae</taxon>
        <taxon>Halapricum</taxon>
    </lineage>
</organism>
<dbReference type="GO" id="GO:0003677">
    <property type="term" value="F:DNA binding"/>
    <property type="evidence" value="ECO:0007669"/>
    <property type="project" value="InterPro"/>
</dbReference>
<dbReference type="Gene3D" id="1.10.10.10">
    <property type="entry name" value="Winged helix-like DNA-binding domain superfamily/Winged helix DNA-binding domain"/>
    <property type="match status" value="1"/>
</dbReference>
<proteinExistence type="predicted"/>
<gene>
    <name evidence="1" type="ORF">DV733_12015</name>
</gene>
<dbReference type="KEGG" id="hsn:DV733_12015"/>
<dbReference type="Pfam" id="PF12840">
    <property type="entry name" value="HTH_20"/>
    <property type="match status" value="1"/>
</dbReference>
<evidence type="ECO:0000313" key="1">
    <source>
        <dbReference type="EMBL" id="QCC51908.1"/>
    </source>
</evidence>